<proteinExistence type="predicted"/>
<sequence>MLLPKYYTSSLNCSFIFPLLQNTTTNYYIIIPSSLNHPLSLGNIEKYLTTGNITNTTLSQKLKEKEIIKINNIQYTVIVDNAECNNIDNKQIVAIFTDKEYNRDVNIPVFSFNINNSNIMQIKEYGQHTEEIIQKIEEYINKL</sequence>
<dbReference type="VEuPathDB" id="MicrosporidiaDB:SLOPH_1037"/>
<name>S7XS43_SPRLO</name>
<reference evidence="2" key="1">
    <citation type="journal article" date="2013" name="PLoS Genet.">
        <title>The genome of Spraguea lophii and the basis of host-microsporidian interactions.</title>
        <authorList>
            <person name="Campbell S.E."/>
            <person name="Williams T.A."/>
            <person name="Yousuf A."/>
            <person name="Soanes D.M."/>
            <person name="Paszkiewicz K.H."/>
            <person name="Williams B.A.P."/>
        </authorList>
    </citation>
    <scope>NUCLEOTIDE SEQUENCE [LARGE SCALE GENOMIC DNA]</scope>
    <source>
        <strain evidence="2">42_110</strain>
    </source>
</reference>
<keyword evidence="2" id="KW-1185">Reference proteome</keyword>
<dbReference type="AlphaFoldDB" id="S7XS43"/>
<dbReference type="Proteomes" id="UP000014978">
    <property type="component" value="Unassembled WGS sequence"/>
</dbReference>
<dbReference type="InParanoid" id="S7XS43"/>
<evidence type="ECO:0000313" key="1">
    <source>
        <dbReference type="EMBL" id="EPR78708.1"/>
    </source>
</evidence>
<dbReference type="HOGENOM" id="CLU_1807486_0_0_1"/>
<comment type="caution">
    <text evidence="1">The sequence shown here is derived from an EMBL/GenBank/DDBJ whole genome shotgun (WGS) entry which is preliminary data.</text>
</comment>
<evidence type="ECO:0000313" key="2">
    <source>
        <dbReference type="Proteomes" id="UP000014978"/>
    </source>
</evidence>
<dbReference type="EMBL" id="ATCN01000598">
    <property type="protein sequence ID" value="EPR78708.1"/>
    <property type="molecule type" value="Genomic_DNA"/>
</dbReference>
<accession>S7XS43</accession>
<protein>
    <submittedName>
        <fullName evidence="1">Uncharacterized protein</fullName>
    </submittedName>
</protein>
<gene>
    <name evidence="1" type="ORF">SLOPH_1037</name>
</gene>
<organism evidence="1 2">
    <name type="scientific">Spraguea lophii (strain 42_110)</name>
    <name type="common">Microsporidian parasite</name>
    <dbReference type="NCBI Taxonomy" id="1358809"/>
    <lineage>
        <taxon>Eukaryota</taxon>
        <taxon>Fungi</taxon>
        <taxon>Fungi incertae sedis</taxon>
        <taxon>Microsporidia</taxon>
        <taxon>Spragueidae</taxon>
        <taxon>Spraguea</taxon>
    </lineage>
</organism>